<proteinExistence type="predicted"/>
<sequence>MRKQYLTITTAVLAVTLLAGCSGGGDTAASGSSGSKASGGASTGTSSESEQAAPAQTKQEACQLLENELKSFIAGQMSSSAPADPKARAEIVDGFTDRLEAALPKVGNEQVKSDFTTFTKAAEDYADALESTGSATSDAAKQAETKVQDSLTAISADCPAS</sequence>
<comment type="caution">
    <text evidence="3">The sequence shown here is derived from an EMBL/GenBank/DDBJ whole genome shotgun (WGS) entry which is preliminary data.</text>
</comment>
<evidence type="ECO:0000313" key="4">
    <source>
        <dbReference type="Proteomes" id="UP000078252"/>
    </source>
</evidence>
<dbReference type="EMBL" id="LDQC01000046">
    <property type="protein sequence ID" value="KTR06671.1"/>
    <property type="molecule type" value="Genomic_DNA"/>
</dbReference>
<dbReference type="RefSeq" id="WP_058725749.1">
    <property type="nucleotide sequence ID" value="NZ_LDQC01000046.1"/>
</dbReference>
<name>A0A175RT75_9MICO</name>
<protein>
    <recommendedName>
        <fullName evidence="5">Lipoprotein</fullName>
    </recommendedName>
</protein>
<feature type="region of interest" description="Disordered" evidence="1">
    <location>
        <begin position="26"/>
        <end position="59"/>
    </location>
</feature>
<reference evidence="3 4" key="1">
    <citation type="journal article" date="2016" name="Front. Microbiol.">
        <title>Genomic Resource of Rice Seed Associated Bacteria.</title>
        <authorList>
            <person name="Midha S."/>
            <person name="Bansal K."/>
            <person name="Sharma S."/>
            <person name="Kumar N."/>
            <person name="Patil P.P."/>
            <person name="Chaudhry V."/>
            <person name="Patil P.B."/>
        </authorList>
    </citation>
    <scope>NUCLEOTIDE SEQUENCE [LARGE SCALE GENOMIC DNA]</scope>
    <source>
        <strain evidence="3 4">NS184</strain>
    </source>
</reference>
<dbReference type="PATRIC" id="fig|33881.3.peg.2099"/>
<evidence type="ECO:0000256" key="2">
    <source>
        <dbReference type="SAM" id="SignalP"/>
    </source>
</evidence>
<feature type="signal peptide" evidence="2">
    <location>
        <begin position="1"/>
        <end position="24"/>
    </location>
</feature>
<accession>A0A175RT75</accession>
<feature type="compositionally biased region" description="Polar residues" evidence="1">
    <location>
        <begin position="48"/>
        <end position="59"/>
    </location>
</feature>
<keyword evidence="2" id="KW-0732">Signal</keyword>
<dbReference type="AlphaFoldDB" id="A0A175RT75"/>
<organism evidence="3 4">
    <name type="scientific">Curtobacterium luteum</name>
    <dbReference type="NCBI Taxonomy" id="33881"/>
    <lineage>
        <taxon>Bacteria</taxon>
        <taxon>Bacillati</taxon>
        <taxon>Actinomycetota</taxon>
        <taxon>Actinomycetes</taxon>
        <taxon>Micrococcales</taxon>
        <taxon>Microbacteriaceae</taxon>
        <taxon>Curtobacterium</taxon>
    </lineage>
</organism>
<evidence type="ECO:0000313" key="3">
    <source>
        <dbReference type="EMBL" id="KTR06671.1"/>
    </source>
</evidence>
<dbReference type="OrthoDB" id="5020992at2"/>
<feature type="chain" id="PRO_5039376651" description="Lipoprotein" evidence="2">
    <location>
        <begin position="25"/>
        <end position="161"/>
    </location>
</feature>
<feature type="compositionally biased region" description="Low complexity" evidence="1">
    <location>
        <begin position="27"/>
        <end position="47"/>
    </location>
</feature>
<dbReference type="PROSITE" id="PS51257">
    <property type="entry name" value="PROKAR_LIPOPROTEIN"/>
    <property type="match status" value="1"/>
</dbReference>
<evidence type="ECO:0000256" key="1">
    <source>
        <dbReference type="SAM" id="MobiDB-lite"/>
    </source>
</evidence>
<evidence type="ECO:0008006" key="5">
    <source>
        <dbReference type="Google" id="ProtNLM"/>
    </source>
</evidence>
<dbReference type="Proteomes" id="UP000078252">
    <property type="component" value="Unassembled WGS sequence"/>
</dbReference>
<gene>
    <name evidence="3" type="ORF">NS184_08850</name>
</gene>